<feature type="chain" id="PRO_5019844136" description="Peptidase A1 domain-containing protein" evidence="7">
    <location>
        <begin position="38"/>
        <end position="496"/>
    </location>
</feature>
<dbReference type="GO" id="GO:0004190">
    <property type="term" value="F:aspartic-type endopeptidase activity"/>
    <property type="evidence" value="ECO:0007669"/>
    <property type="project" value="UniProtKB-KW"/>
</dbReference>
<evidence type="ECO:0000256" key="7">
    <source>
        <dbReference type="SAM" id="SignalP"/>
    </source>
</evidence>
<dbReference type="Proteomes" id="UP000595140">
    <property type="component" value="Unassembled WGS sequence"/>
</dbReference>
<dbReference type="PRINTS" id="PR00792">
    <property type="entry name" value="PEPSIN"/>
</dbReference>
<reference evidence="9 10" key="1">
    <citation type="submission" date="2018-04" db="EMBL/GenBank/DDBJ databases">
        <authorList>
            <person name="Vogel A."/>
        </authorList>
    </citation>
    <scope>NUCLEOTIDE SEQUENCE [LARGE SCALE GENOMIC DNA]</scope>
</reference>
<dbReference type="FunFam" id="2.40.70.10:FF:000056">
    <property type="entry name" value="Eukaryotic aspartyl protease family protein"/>
    <property type="match status" value="1"/>
</dbReference>
<protein>
    <recommendedName>
        <fullName evidence="8">Peptidase A1 domain-containing protein</fullName>
    </recommendedName>
</protein>
<evidence type="ECO:0000256" key="5">
    <source>
        <dbReference type="ARBA" id="ARBA00023180"/>
    </source>
</evidence>
<proteinExistence type="inferred from homology"/>
<evidence type="ECO:0000256" key="2">
    <source>
        <dbReference type="ARBA" id="ARBA00022670"/>
    </source>
</evidence>
<dbReference type="PROSITE" id="PS51767">
    <property type="entry name" value="PEPTIDASE_A1"/>
    <property type="match status" value="1"/>
</dbReference>
<feature type="domain" description="Peptidase A1" evidence="8">
    <location>
        <begin position="90"/>
        <end position="443"/>
    </location>
</feature>
<dbReference type="EMBL" id="OOIL02001115">
    <property type="protein sequence ID" value="VFQ72428.1"/>
    <property type="molecule type" value="Genomic_DNA"/>
</dbReference>
<keyword evidence="10" id="KW-1185">Reference proteome</keyword>
<dbReference type="AlphaFoldDB" id="A0A484L8F7"/>
<keyword evidence="2" id="KW-0645">Protease</keyword>
<sequence length="496" mass="54787">MPAFEFSGRRSPGRRRSCCFFLVLLLLLLIIIPSARGGGEGVIRVNYKFSGSERTLTALSAHDDMRHLRFLSGVDLPIGGTGRPDSVGLYYAKIGIGTPALDYYVQVDTGSDIMWVNCIGCTECPRRGYHGMELSFYNPKDSLTGQLILCNQKFCKDMLRDTVASCYGNTSCYYTEVYGDGSYSMGYFVKDIVQYDQVSGDLQTKSSNGSVIFGCGATESDDLSSSDDALDGVIGFGKSNSSMISQLASSGRVRKMFAHCLDGVNGGGIFAIGHVVEPKVTMTPLIPNQSHYNVNMTAVRVGREFLNLSTYVYMDGDNRGAIIDSGTTLAYLPEVIYHQLVKKILSWQPGLKLRTVNDEYTCFKFSESVDDGFPPVTLYFQNSLTLNVTPQEYLFPYDDLFCIGWQNSGIQTRDRKNITLLGDLVLSNKLVLYDLENQAIGWTEYNCSSSIELKDEITGSVHLVGAHSISFGSTLRVNMCLIFFLLASFFLQNVVC</sequence>
<dbReference type="Pfam" id="PF14541">
    <property type="entry name" value="TAXi_C"/>
    <property type="match status" value="1"/>
</dbReference>
<dbReference type="InterPro" id="IPR032861">
    <property type="entry name" value="TAXi_N"/>
</dbReference>
<dbReference type="CDD" id="cd05476">
    <property type="entry name" value="pepsin_A_like_plant"/>
    <property type="match status" value="1"/>
</dbReference>
<dbReference type="PANTHER" id="PTHR13683:SF685">
    <property type="entry name" value="EUKARYOTIC ASPARTYL PROTEASE FAMILY PROTEIN"/>
    <property type="match status" value="1"/>
</dbReference>
<dbReference type="InterPro" id="IPR034161">
    <property type="entry name" value="Pepsin-like_plant"/>
</dbReference>
<keyword evidence="7" id="KW-0732">Signal</keyword>
<dbReference type="GO" id="GO:0006508">
    <property type="term" value="P:proteolysis"/>
    <property type="evidence" value="ECO:0007669"/>
    <property type="project" value="UniProtKB-KW"/>
</dbReference>
<accession>A0A484L8F7</accession>
<dbReference type="FunFam" id="2.40.70.10:FF:000028">
    <property type="entry name" value="Eukaryotic aspartyl protease family protein"/>
    <property type="match status" value="1"/>
</dbReference>
<organism evidence="9 10">
    <name type="scientific">Cuscuta campestris</name>
    <dbReference type="NCBI Taxonomy" id="132261"/>
    <lineage>
        <taxon>Eukaryota</taxon>
        <taxon>Viridiplantae</taxon>
        <taxon>Streptophyta</taxon>
        <taxon>Embryophyta</taxon>
        <taxon>Tracheophyta</taxon>
        <taxon>Spermatophyta</taxon>
        <taxon>Magnoliopsida</taxon>
        <taxon>eudicotyledons</taxon>
        <taxon>Gunneridae</taxon>
        <taxon>Pentapetalae</taxon>
        <taxon>asterids</taxon>
        <taxon>lamiids</taxon>
        <taxon>Solanales</taxon>
        <taxon>Convolvulaceae</taxon>
        <taxon>Cuscuteae</taxon>
        <taxon>Cuscuta</taxon>
        <taxon>Cuscuta subgen. Grammica</taxon>
        <taxon>Cuscuta sect. Cleistogrammica</taxon>
    </lineage>
</organism>
<keyword evidence="5" id="KW-0325">Glycoprotein</keyword>
<keyword evidence="3" id="KW-0064">Aspartyl protease</keyword>
<evidence type="ECO:0000256" key="3">
    <source>
        <dbReference type="ARBA" id="ARBA00022750"/>
    </source>
</evidence>
<dbReference type="InterPro" id="IPR021109">
    <property type="entry name" value="Peptidase_aspartic_dom_sf"/>
</dbReference>
<evidence type="ECO:0000259" key="8">
    <source>
        <dbReference type="PROSITE" id="PS51767"/>
    </source>
</evidence>
<comment type="similarity">
    <text evidence="1">Belongs to the peptidase A1 family.</text>
</comment>
<keyword evidence="4" id="KW-0378">Hydrolase</keyword>
<evidence type="ECO:0000256" key="4">
    <source>
        <dbReference type="ARBA" id="ARBA00022801"/>
    </source>
</evidence>
<feature type="signal peptide" evidence="7">
    <location>
        <begin position="1"/>
        <end position="37"/>
    </location>
</feature>
<name>A0A484L8F7_9ASTE</name>
<dbReference type="InterPro" id="IPR032799">
    <property type="entry name" value="TAXi_C"/>
</dbReference>
<evidence type="ECO:0000256" key="6">
    <source>
        <dbReference type="PIRSR" id="PIRSR601461-1"/>
    </source>
</evidence>
<feature type="active site" evidence="6">
    <location>
        <position position="324"/>
    </location>
</feature>
<dbReference type="OrthoDB" id="2747330at2759"/>
<dbReference type="SUPFAM" id="SSF50630">
    <property type="entry name" value="Acid proteases"/>
    <property type="match status" value="1"/>
</dbReference>
<dbReference type="InterPro" id="IPR001461">
    <property type="entry name" value="Aspartic_peptidase_A1"/>
</dbReference>
<evidence type="ECO:0000313" key="10">
    <source>
        <dbReference type="Proteomes" id="UP000595140"/>
    </source>
</evidence>
<dbReference type="Pfam" id="PF14543">
    <property type="entry name" value="TAXi_N"/>
    <property type="match status" value="1"/>
</dbReference>
<feature type="active site" evidence="6">
    <location>
        <position position="108"/>
    </location>
</feature>
<dbReference type="InterPro" id="IPR033121">
    <property type="entry name" value="PEPTIDASE_A1"/>
</dbReference>
<dbReference type="PANTHER" id="PTHR13683">
    <property type="entry name" value="ASPARTYL PROTEASES"/>
    <property type="match status" value="1"/>
</dbReference>
<evidence type="ECO:0000256" key="1">
    <source>
        <dbReference type="ARBA" id="ARBA00007447"/>
    </source>
</evidence>
<evidence type="ECO:0000313" key="9">
    <source>
        <dbReference type="EMBL" id="VFQ72428.1"/>
    </source>
</evidence>
<dbReference type="Gene3D" id="2.40.70.10">
    <property type="entry name" value="Acid Proteases"/>
    <property type="match status" value="2"/>
</dbReference>
<gene>
    <name evidence="9" type="ORF">CCAM_LOCUS14204</name>
</gene>